<gene>
    <name evidence="2" type="ORF">M422DRAFT_263468</name>
</gene>
<dbReference type="GO" id="GO:0005737">
    <property type="term" value="C:cytoplasm"/>
    <property type="evidence" value="ECO:0007669"/>
    <property type="project" value="TreeGrafter"/>
</dbReference>
<dbReference type="EMBL" id="KN837199">
    <property type="protein sequence ID" value="KIJ34499.1"/>
    <property type="molecule type" value="Genomic_DNA"/>
</dbReference>
<evidence type="ECO:0000313" key="3">
    <source>
        <dbReference type="Proteomes" id="UP000054279"/>
    </source>
</evidence>
<evidence type="ECO:0000259" key="1">
    <source>
        <dbReference type="Pfam" id="PF00462"/>
    </source>
</evidence>
<name>A0A0C9UI16_SPHS4</name>
<dbReference type="HOGENOM" id="CLU_3070191_0_0_1"/>
<dbReference type="PROSITE" id="PS51354">
    <property type="entry name" value="GLUTAREDOXIN_2"/>
    <property type="match status" value="1"/>
</dbReference>
<dbReference type="GO" id="GO:0015038">
    <property type="term" value="F:glutathione disulfide oxidoreductase activity"/>
    <property type="evidence" value="ECO:0007669"/>
    <property type="project" value="TreeGrafter"/>
</dbReference>
<dbReference type="Gene3D" id="3.40.30.10">
    <property type="entry name" value="Glutaredoxin"/>
    <property type="match status" value="1"/>
</dbReference>
<dbReference type="GO" id="GO:0034599">
    <property type="term" value="P:cellular response to oxidative stress"/>
    <property type="evidence" value="ECO:0007669"/>
    <property type="project" value="TreeGrafter"/>
</dbReference>
<dbReference type="Pfam" id="PF00462">
    <property type="entry name" value="Glutaredoxin"/>
    <property type="match status" value="1"/>
</dbReference>
<dbReference type="PANTHER" id="PTHR45694">
    <property type="entry name" value="GLUTAREDOXIN 2"/>
    <property type="match status" value="1"/>
</dbReference>
<dbReference type="PROSITE" id="PS00195">
    <property type="entry name" value="GLUTAREDOXIN_1"/>
    <property type="match status" value="1"/>
</dbReference>
<protein>
    <recommendedName>
        <fullName evidence="1">Glutaredoxin domain-containing protein</fullName>
    </recommendedName>
</protein>
<dbReference type="InterPro" id="IPR002109">
    <property type="entry name" value="Glutaredoxin"/>
</dbReference>
<keyword evidence="3" id="KW-1185">Reference proteome</keyword>
<dbReference type="PANTHER" id="PTHR45694:SF18">
    <property type="entry name" value="GLUTAREDOXIN-1-RELATED"/>
    <property type="match status" value="1"/>
</dbReference>
<reference evidence="2 3" key="1">
    <citation type="submission" date="2014-06" db="EMBL/GenBank/DDBJ databases">
        <title>Evolutionary Origins and Diversification of the Mycorrhizal Mutualists.</title>
        <authorList>
            <consortium name="DOE Joint Genome Institute"/>
            <consortium name="Mycorrhizal Genomics Consortium"/>
            <person name="Kohler A."/>
            <person name="Kuo A."/>
            <person name="Nagy L.G."/>
            <person name="Floudas D."/>
            <person name="Copeland A."/>
            <person name="Barry K.W."/>
            <person name="Cichocki N."/>
            <person name="Veneault-Fourrey C."/>
            <person name="LaButti K."/>
            <person name="Lindquist E.A."/>
            <person name="Lipzen A."/>
            <person name="Lundell T."/>
            <person name="Morin E."/>
            <person name="Murat C."/>
            <person name="Riley R."/>
            <person name="Ohm R."/>
            <person name="Sun H."/>
            <person name="Tunlid A."/>
            <person name="Henrissat B."/>
            <person name="Grigoriev I.V."/>
            <person name="Hibbett D.S."/>
            <person name="Martin F."/>
        </authorList>
    </citation>
    <scope>NUCLEOTIDE SEQUENCE [LARGE SCALE GENOMIC DNA]</scope>
    <source>
        <strain evidence="2 3">SS14</strain>
    </source>
</reference>
<sequence length="53" mass="5909">MSVETLVNDQISNNKVVVFSKTYCPYCKAAKATLKQEVKASNNVQDDDVVMIK</sequence>
<dbReference type="InterPro" id="IPR011767">
    <property type="entry name" value="GLR_AS"/>
</dbReference>
<dbReference type="Proteomes" id="UP000054279">
    <property type="component" value="Unassembled WGS sequence"/>
</dbReference>
<organism evidence="2 3">
    <name type="scientific">Sphaerobolus stellatus (strain SS14)</name>
    <dbReference type="NCBI Taxonomy" id="990650"/>
    <lineage>
        <taxon>Eukaryota</taxon>
        <taxon>Fungi</taxon>
        <taxon>Dikarya</taxon>
        <taxon>Basidiomycota</taxon>
        <taxon>Agaricomycotina</taxon>
        <taxon>Agaricomycetes</taxon>
        <taxon>Phallomycetidae</taxon>
        <taxon>Geastrales</taxon>
        <taxon>Sphaerobolaceae</taxon>
        <taxon>Sphaerobolus</taxon>
    </lineage>
</organism>
<dbReference type="SUPFAM" id="SSF52833">
    <property type="entry name" value="Thioredoxin-like"/>
    <property type="match status" value="1"/>
</dbReference>
<dbReference type="OrthoDB" id="418495at2759"/>
<evidence type="ECO:0000313" key="2">
    <source>
        <dbReference type="EMBL" id="KIJ34499.1"/>
    </source>
</evidence>
<feature type="domain" description="Glutaredoxin" evidence="1">
    <location>
        <begin position="16"/>
        <end position="36"/>
    </location>
</feature>
<dbReference type="InterPro" id="IPR036249">
    <property type="entry name" value="Thioredoxin-like_sf"/>
</dbReference>
<proteinExistence type="predicted"/>
<dbReference type="AlphaFoldDB" id="A0A0C9UI16"/>
<accession>A0A0C9UI16</accession>